<gene>
    <name evidence="2" type="ORF">LV75_002202</name>
</gene>
<dbReference type="InterPro" id="IPR025327">
    <property type="entry name" value="DUF4233"/>
</dbReference>
<keyword evidence="3" id="KW-1185">Reference proteome</keyword>
<evidence type="ECO:0008006" key="4">
    <source>
        <dbReference type="Google" id="ProtNLM"/>
    </source>
</evidence>
<comment type="caution">
    <text evidence="2">The sequence shown here is derived from an EMBL/GenBank/DDBJ whole genome shotgun (WGS) entry which is preliminary data.</text>
</comment>
<keyword evidence="1" id="KW-1133">Transmembrane helix</keyword>
<dbReference type="RefSeq" id="WP_253886690.1">
    <property type="nucleotide sequence ID" value="NZ_BAAAVB010000012.1"/>
</dbReference>
<evidence type="ECO:0000313" key="2">
    <source>
        <dbReference type="EMBL" id="MCP2269713.1"/>
    </source>
</evidence>
<feature type="transmembrane region" description="Helical" evidence="1">
    <location>
        <begin position="77"/>
        <end position="103"/>
    </location>
</feature>
<accession>A0ABT1IAP2</accession>
<feature type="transmembrane region" description="Helical" evidence="1">
    <location>
        <begin position="45"/>
        <end position="65"/>
    </location>
</feature>
<keyword evidence="1" id="KW-0812">Transmembrane</keyword>
<organism evidence="2 3">
    <name type="scientific">Actinokineospora diospyrosa</name>
    <dbReference type="NCBI Taxonomy" id="103728"/>
    <lineage>
        <taxon>Bacteria</taxon>
        <taxon>Bacillati</taxon>
        <taxon>Actinomycetota</taxon>
        <taxon>Actinomycetes</taxon>
        <taxon>Pseudonocardiales</taxon>
        <taxon>Pseudonocardiaceae</taxon>
        <taxon>Actinokineospora</taxon>
    </lineage>
</organism>
<evidence type="ECO:0000256" key="1">
    <source>
        <dbReference type="SAM" id="Phobius"/>
    </source>
</evidence>
<keyword evidence="1" id="KW-0472">Membrane</keyword>
<protein>
    <recommendedName>
        <fullName evidence="4">DUF4233 domain-containing protein</fullName>
    </recommendedName>
</protein>
<feature type="transmembrane region" description="Helical" evidence="1">
    <location>
        <begin position="12"/>
        <end position="33"/>
    </location>
</feature>
<proteinExistence type="predicted"/>
<dbReference type="Proteomes" id="UP001205185">
    <property type="component" value="Unassembled WGS sequence"/>
</dbReference>
<sequence>MTAPDPMKGFRGVMSAVLILEALVLLLALLVVAKSDGGLATWQGWAVGAMGLTLILACAFVGRPWGIYLAAGLQVVLLLGFFIDSALGIVAVVFALGWTWMLWARNDVLKRMAEGRLASQQPPPD</sequence>
<name>A0ABT1IAP2_9PSEU</name>
<dbReference type="EMBL" id="JAMTCO010000005">
    <property type="protein sequence ID" value="MCP2269713.1"/>
    <property type="molecule type" value="Genomic_DNA"/>
</dbReference>
<reference evidence="2 3" key="1">
    <citation type="submission" date="2022-06" db="EMBL/GenBank/DDBJ databases">
        <title>Genomic Encyclopedia of Archaeal and Bacterial Type Strains, Phase II (KMG-II): from individual species to whole genera.</title>
        <authorList>
            <person name="Goeker M."/>
        </authorList>
    </citation>
    <scope>NUCLEOTIDE SEQUENCE [LARGE SCALE GENOMIC DNA]</scope>
    <source>
        <strain evidence="2 3">DSM 44255</strain>
    </source>
</reference>
<dbReference type="Pfam" id="PF14017">
    <property type="entry name" value="DUF4233"/>
    <property type="match status" value="1"/>
</dbReference>
<evidence type="ECO:0000313" key="3">
    <source>
        <dbReference type="Proteomes" id="UP001205185"/>
    </source>
</evidence>